<dbReference type="PANTHER" id="PTHR43479">
    <property type="entry name" value="ACREF/ENVCD OPERON REPRESSOR-RELATED"/>
    <property type="match status" value="1"/>
</dbReference>
<gene>
    <name evidence="4" type="ORF">KDH_73050</name>
</gene>
<dbReference type="InterPro" id="IPR001647">
    <property type="entry name" value="HTH_TetR"/>
</dbReference>
<dbReference type="Pfam" id="PF14278">
    <property type="entry name" value="TetR_C_8"/>
    <property type="match status" value="1"/>
</dbReference>
<keyword evidence="1 2" id="KW-0238">DNA-binding</keyword>
<sequence>MTHPDNNLRARRTHKLLREALVELLNEQHFESITVGELARRAMINRATFYRHYLDKYDLVEKIFEEAAQELNLTIGPPRVGLDHIDGEQPPDAWVAFFEHVARHRRLYGALLGKNGSTWFATRMREYTMAVMEERERLRTRLPGVQKGQEAMPREVALAFSANLLISTLTWWLESEASYTPREMATWFRRFLFSGYPHALGFKE</sequence>
<comment type="caution">
    <text evidence="4">The sequence shown here is derived from an EMBL/GenBank/DDBJ whole genome shotgun (WGS) entry which is preliminary data.</text>
</comment>
<dbReference type="Gene3D" id="1.10.357.10">
    <property type="entry name" value="Tetracycline Repressor, domain 2"/>
    <property type="match status" value="1"/>
</dbReference>
<dbReference type="EMBL" id="BSRI01000002">
    <property type="protein sequence ID" value="GLV60486.1"/>
    <property type="molecule type" value="Genomic_DNA"/>
</dbReference>
<evidence type="ECO:0000256" key="1">
    <source>
        <dbReference type="ARBA" id="ARBA00023125"/>
    </source>
</evidence>
<proteinExistence type="predicted"/>
<reference evidence="4 5" key="1">
    <citation type="submission" date="2023-02" db="EMBL/GenBank/DDBJ databases">
        <title>Dictyobacter halimunensis sp. nov., a new member of the class Ktedonobacteria from forest soil in a geothermal area.</title>
        <authorList>
            <person name="Rachmania M.K."/>
            <person name="Ningsih F."/>
            <person name="Sakai Y."/>
            <person name="Yabe S."/>
            <person name="Yokota A."/>
            <person name="Sjamsuridzal W."/>
        </authorList>
    </citation>
    <scope>NUCLEOTIDE SEQUENCE [LARGE SCALE GENOMIC DNA]</scope>
    <source>
        <strain evidence="4 5">S3.2.2.5</strain>
    </source>
</reference>
<evidence type="ECO:0000256" key="2">
    <source>
        <dbReference type="PROSITE-ProRule" id="PRU00335"/>
    </source>
</evidence>
<keyword evidence="5" id="KW-1185">Reference proteome</keyword>
<dbReference type="PROSITE" id="PS50977">
    <property type="entry name" value="HTH_TETR_2"/>
    <property type="match status" value="1"/>
</dbReference>
<feature type="DNA-binding region" description="H-T-H motif" evidence="2">
    <location>
        <begin position="34"/>
        <end position="53"/>
    </location>
</feature>
<dbReference type="Pfam" id="PF00440">
    <property type="entry name" value="TetR_N"/>
    <property type="match status" value="1"/>
</dbReference>
<evidence type="ECO:0000313" key="5">
    <source>
        <dbReference type="Proteomes" id="UP001344906"/>
    </source>
</evidence>
<organism evidence="4 5">
    <name type="scientific">Dictyobacter halimunensis</name>
    <dbReference type="NCBI Taxonomy" id="3026934"/>
    <lineage>
        <taxon>Bacteria</taxon>
        <taxon>Bacillati</taxon>
        <taxon>Chloroflexota</taxon>
        <taxon>Ktedonobacteria</taxon>
        <taxon>Ktedonobacterales</taxon>
        <taxon>Dictyobacteraceae</taxon>
        <taxon>Dictyobacter</taxon>
    </lineage>
</organism>
<evidence type="ECO:0000313" key="4">
    <source>
        <dbReference type="EMBL" id="GLV60486.1"/>
    </source>
</evidence>
<protein>
    <submittedName>
        <fullName evidence="4">TetR family transcriptional regulator</fullName>
    </submittedName>
</protein>
<dbReference type="SUPFAM" id="SSF46689">
    <property type="entry name" value="Homeodomain-like"/>
    <property type="match status" value="1"/>
</dbReference>
<feature type="domain" description="HTH tetR-type" evidence="3">
    <location>
        <begin position="11"/>
        <end position="71"/>
    </location>
</feature>
<name>A0ABQ6G6P8_9CHLR</name>
<dbReference type="PANTHER" id="PTHR43479:SF7">
    <property type="entry name" value="TETR-FAMILY TRANSCRIPTIONAL REGULATOR"/>
    <property type="match status" value="1"/>
</dbReference>
<dbReference type="InterPro" id="IPR039532">
    <property type="entry name" value="TetR_C_Firmicutes"/>
</dbReference>
<dbReference type="RefSeq" id="WP_338257572.1">
    <property type="nucleotide sequence ID" value="NZ_BSRI01000002.1"/>
</dbReference>
<evidence type="ECO:0000259" key="3">
    <source>
        <dbReference type="PROSITE" id="PS50977"/>
    </source>
</evidence>
<dbReference type="InterPro" id="IPR050624">
    <property type="entry name" value="HTH-type_Tx_Regulator"/>
</dbReference>
<accession>A0ABQ6G6P8</accession>
<dbReference type="InterPro" id="IPR009057">
    <property type="entry name" value="Homeodomain-like_sf"/>
</dbReference>
<dbReference type="Proteomes" id="UP001344906">
    <property type="component" value="Unassembled WGS sequence"/>
</dbReference>